<evidence type="ECO:0000313" key="2">
    <source>
        <dbReference type="EMBL" id="KAF4615220.1"/>
    </source>
</evidence>
<keyword evidence="1" id="KW-0472">Membrane</keyword>
<dbReference type="AlphaFoldDB" id="A0A8H4QR33"/>
<sequence>MGHGPVKTDPAIERFNTMREQAYLNFRWTRRTIRTGILGFIVVPAAVYYIADKYEMRWDFSGRLKGEPLTIDSNKS</sequence>
<dbReference type="Proteomes" id="UP000521872">
    <property type="component" value="Unassembled WGS sequence"/>
</dbReference>
<keyword evidence="3" id="KW-1185">Reference proteome</keyword>
<dbReference type="OrthoDB" id="15108at2759"/>
<keyword evidence="1" id="KW-1133">Transmembrane helix</keyword>
<keyword evidence="1" id="KW-0812">Transmembrane</keyword>
<comment type="caution">
    <text evidence="2">The sequence shown here is derived from an EMBL/GenBank/DDBJ whole genome shotgun (WGS) entry which is preliminary data.</text>
</comment>
<evidence type="ECO:0008006" key="4">
    <source>
        <dbReference type="Google" id="ProtNLM"/>
    </source>
</evidence>
<name>A0A8H4QR33_9AGAR</name>
<evidence type="ECO:0000313" key="3">
    <source>
        <dbReference type="Proteomes" id="UP000521872"/>
    </source>
</evidence>
<dbReference type="PANTHER" id="PTHR39476:SF1">
    <property type="entry name" value="NADH DEHYDROGENASE [UBIQUINONE] 1 BETA SUBCOMPLEX SUBUNIT 4"/>
    <property type="match status" value="1"/>
</dbReference>
<protein>
    <recommendedName>
        <fullName evidence="4">NADH-ubiquinone oxidoreductase B15 subunit</fullName>
    </recommendedName>
</protein>
<gene>
    <name evidence="2" type="ORF">D9613_002806</name>
</gene>
<dbReference type="EMBL" id="JAACJL010000044">
    <property type="protein sequence ID" value="KAF4615220.1"/>
    <property type="molecule type" value="Genomic_DNA"/>
</dbReference>
<evidence type="ECO:0000256" key="1">
    <source>
        <dbReference type="SAM" id="Phobius"/>
    </source>
</evidence>
<dbReference type="PANTHER" id="PTHR39476">
    <property type="entry name" value="NADH:UBIQUINONE OXIDOREDUCTASE 6.6KD SUBUNIT"/>
    <property type="match status" value="1"/>
</dbReference>
<reference evidence="2 3" key="1">
    <citation type="submission" date="2019-12" db="EMBL/GenBank/DDBJ databases">
        <authorList>
            <person name="Floudas D."/>
            <person name="Bentzer J."/>
            <person name="Ahren D."/>
            <person name="Johansson T."/>
            <person name="Persson P."/>
            <person name="Tunlid A."/>
        </authorList>
    </citation>
    <scope>NUCLEOTIDE SEQUENCE [LARGE SCALE GENOMIC DNA]</scope>
    <source>
        <strain evidence="2 3">CBS 102.39</strain>
    </source>
</reference>
<proteinExistence type="predicted"/>
<feature type="transmembrane region" description="Helical" evidence="1">
    <location>
        <begin position="33"/>
        <end position="51"/>
    </location>
</feature>
<organism evidence="2 3">
    <name type="scientific">Agrocybe pediades</name>
    <dbReference type="NCBI Taxonomy" id="84607"/>
    <lineage>
        <taxon>Eukaryota</taxon>
        <taxon>Fungi</taxon>
        <taxon>Dikarya</taxon>
        <taxon>Basidiomycota</taxon>
        <taxon>Agaricomycotina</taxon>
        <taxon>Agaricomycetes</taxon>
        <taxon>Agaricomycetidae</taxon>
        <taxon>Agaricales</taxon>
        <taxon>Agaricineae</taxon>
        <taxon>Strophariaceae</taxon>
        <taxon>Agrocybe</taxon>
    </lineage>
</organism>
<accession>A0A8H4QR33</accession>